<evidence type="ECO:0000256" key="4">
    <source>
        <dbReference type="ARBA" id="ARBA00022842"/>
    </source>
</evidence>
<dbReference type="AlphaFoldDB" id="W4V2V0"/>
<evidence type="ECO:0000256" key="3">
    <source>
        <dbReference type="ARBA" id="ARBA00022692"/>
    </source>
</evidence>
<feature type="transmembrane region" description="Helical" evidence="9">
    <location>
        <begin position="60"/>
        <end position="79"/>
    </location>
</feature>
<keyword evidence="8 9" id="KW-0472">Membrane</keyword>
<keyword evidence="11" id="KW-1185">Reference proteome</keyword>
<dbReference type="InterPro" id="IPR004131">
    <property type="entry name" value="PPase-energised_H-pump"/>
</dbReference>
<evidence type="ECO:0000256" key="6">
    <source>
        <dbReference type="ARBA" id="ARBA00022989"/>
    </source>
</evidence>
<feature type="transmembrane region" description="Helical" evidence="9">
    <location>
        <begin position="91"/>
        <end position="109"/>
    </location>
</feature>
<evidence type="ECO:0000256" key="1">
    <source>
        <dbReference type="ARBA" id="ARBA00004127"/>
    </source>
</evidence>
<evidence type="ECO:0000313" key="10">
    <source>
        <dbReference type="EMBL" id="GAE87163.1"/>
    </source>
</evidence>
<keyword evidence="3 9" id="KW-0812">Transmembrane</keyword>
<proteinExistence type="predicted"/>
<feature type="transmembrane region" description="Helical" evidence="9">
    <location>
        <begin position="12"/>
        <end position="31"/>
    </location>
</feature>
<comment type="caution">
    <text evidence="10">The sequence shown here is derived from an EMBL/GenBank/DDBJ whole genome shotgun (WGS) entry which is preliminary data.</text>
</comment>
<protein>
    <submittedName>
        <fullName evidence="10">Pyrophosphate-energized proton pump</fullName>
    </submittedName>
</protein>
<evidence type="ECO:0000256" key="7">
    <source>
        <dbReference type="ARBA" id="ARBA00023065"/>
    </source>
</evidence>
<dbReference type="GO" id="GO:0009678">
    <property type="term" value="F:diphosphate hydrolysis-driven proton transmembrane transporter activity"/>
    <property type="evidence" value="ECO:0007669"/>
    <property type="project" value="InterPro"/>
</dbReference>
<dbReference type="GO" id="GO:0012505">
    <property type="term" value="C:endomembrane system"/>
    <property type="evidence" value="ECO:0007669"/>
    <property type="project" value="UniProtKB-SubCell"/>
</dbReference>
<dbReference type="GO" id="GO:0004427">
    <property type="term" value="F:inorganic diphosphate phosphatase activity"/>
    <property type="evidence" value="ECO:0007669"/>
    <property type="project" value="InterPro"/>
</dbReference>
<sequence length="110" mass="12015">MVEITTQTIQIVAILISALSLGVAAWLYSWVKSQPSSNARIAEIGEYIRQGANTFLKREYLVLARFTAIIAVLIVIFLPKPIWSGHGFSNNITMAVSYIFGTVLSALAGK</sequence>
<evidence type="ECO:0000256" key="5">
    <source>
        <dbReference type="ARBA" id="ARBA00022967"/>
    </source>
</evidence>
<keyword evidence="5" id="KW-1278">Translocase</keyword>
<keyword evidence="2" id="KW-0813">Transport</keyword>
<name>W4V2V0_9FIRM</name>
<evidence type="ECO:0000256" key="2">
    <source>
        <dbReference type="ARBA" id="ARBA00022448"/>
    </source>
</evidence>
<comment type="subcellular location">
    <subcellularLocation>
        <location evidence="1">Endomembrane system</location>
        <topology evidence="1">Multi-pass membrane protein</topology>
    </subcellularLocation>
</comment>
<evidence type="ECO:0000313" key="11">
    <source>
        <dbReference type="Proteomes" id="UP000019109"/>
    </source>
</evidence>
<organism evidence="10 11">
    <name type="scientific">Acetivibrio straminisolvens JCM 21531</name>
    <dbReference type="NCBI Taxonomy" id="1294263"/>
    <lineage>
        <taxon>Bacteria</taxon>
        <taxon>Bacillati</taxon>
        <taxon>Bacillota</taxon>
        <taxon>Clostridia</taxon>
        <taxon>Eubacteriales</taxon>
        <taxon>Oscillospiraceae</taxon>
        <taxon>Acetivibrio</taxon>
    </lineage>
</organism>
<keyword evidence="4" id="KW-0460">Magnesium</keyword>
<keyword evidence="6 9" id="KW-1133">Transmembrane helix</keyword>
<dbReference type="EMBL" id="BAVR01000004">
    <property type="protein sequence ID" value="GAE87163.1"/>
    <property type="molecule type" value="Genomic_DNA"/>
</dbReference>
<evidence type="ECO:0000256" key="8">
    <source>
        <dbReference type="ARBA" id="ARBA00023136"/>
    </source>
</evidence>
<evidence type="ECO:0000256" key="9">
    <source>
        <dbReference type="SAM" id="Phobius"/>
    </source>
</evidence>
<gene>
    <name evidence="10" type="ORF">JCM21531_512</name>
</gene>
<dbReference type="STRING" id="1294263.JCM21531_512"/>
<keyword evidence="7" id="KW-0406">Ion transport</keyword>
<dbReference type="Pfam" id="PF03030">
    <property type="entry name" value="H_PPase"/>
    <property type="match status" value="1"/>
</dbReference>
<dbReference type="Proteomes" id="UP000019109">
    <property type="component" value="Unassembled WGS sequence"/>
</dbReference>
<accession>W4V2V0</accession>
<dbReference type="GO" id="GO:0016020">
    <property type="term" value="C:membrane"/>
    <property type="evidence" value="ECO:0007669"/>
    <property type="project" value="InterPro"/>
</dbReference>
<reference evidence="10" key="1">
    <citation type="journal article" date="2014" name="Genome Announc.">
        <title>Draft Genome Sequence of Clostridium straminisolvens Strain JCM 21531T, Isolated from a Cellulose-Degrading Bacterial Community.</title>
        <authorList>
            <person name="Yuki M."/>
            <person name="Oshima K."/>
            <person name="Suda W."/>
            <person name="Sakamoto M."/>
            <person name="Kitamura K."/>
            <person name="Iida T."/>
            <person name="Hattori M."/>
            <person name="Ohkuma M."/>
        </authorList>
    </citation>
    <scope>NUCLEOTIDE SEQUENCE [LARGE SCALE GENOMIC DNA]</scope>
    <source>
        <strain evidence="10">JCM 21531</strain>
    </source>
</reference>